<protein>
    <submittedName>
        <fullName evidence="2">Metal dependent phosphohydrolase</fullName>
    </submittedName>
</protein>
<sequence length="180" mass="20881">MNVHPPLPLIDEILEPWRTVLGDDFQSYRNHCIRMALFCFALKANCTPEEKKKIQIAAAFHDIGIWIENTLDYIPPSVSPAMAYLTEHKLEPWSEEITLMITEHHKLTPYQNGAFPLVEVFRQGDLVDFSLGWVRNGLKKSEVNSIRSSLPNAGFHTMLFKRGFQWFKNHPFNPAPMMKW</sequence>
<dbReference type="AlphaFoldDB" id="A0A1Y0I258"/>
<dbReference type="EMBL" id="CP021425">
    <property type="protein sequence ID" value="ARU54299.1"/>
    <property type="molecule type" value="Genomic_DNA"/>
</dbReference>
<accession>A0A1Y0I258</accession>
<name>A0A1Y0I258_9GAMM</name>
<dbReference type="Pfam" id="PF01966">
    <property type="entry name" value="HD"/>
    <property type="match status" value="1"/>
</dbReference>
<dbReference type="InterPro" id="IPR006674">
    <property type="entry name" value="HD_domain"/>
</dbReference>
<dbReference type="InterPro" id="IPR003607">
    <property type="entry name" value="HD/PDEase_dom"/>
</dbReference>
<evidence type="ECO:0000259" key="1">
    <source>
        <dbReference type="Pfam" id="PF01966"/>
    </source>
</evidence>
<evidence type="ECO:0000313" key="2">
    <source>
        <dbReference type="EMBL" id="ARU54299.1"/>
    </source>
</evidence>
<dbReference type="RefSeq" id="WP_087459516.1">
    <property type="nucleotide sequence ID" value="NZ_CP021425.1"/>
</dbReference>
<gene>
    <name evidence="2" type="ORF">OLMES_0192</name>
</gene>
<dbReference type="OrthoDB" id="459260at2"/>
<dbReference type="KEGG" id="ome:OLMES_0192"/>
<dbReference type="SUPFAM" id="SSF109604">
    <property type="entry name" value="HD-domain/PDEase-like"/>
    <property type="match status" value="1"/>
</dbReference>
<reference evidence="2 3" key="1">
    <citation type="submission" date="2017-05" db="EMBL/GenBank/DDBJ databases">
        <title>Genomic insights into alkan degradation activity of Oleiphilus messinensis.</title>
        <authorList>
            <person name="Kozyavkin S.A."/>
            <person name="Slesarev A.I."/>
            <person name="Golyshin P.N."/>
            <person name="Korzhenkov A."/>
            <person name="Golyshina O.N."/>
            <person name="Toshchakov S.V."/>
        </authorList>
    </citation>
    <scope>NUCLEOTIDE SEQUENCE [LARGE SCALE GENOMIC DNA]</scope>
    <source>
        <strain evidence="2 3">ME102</strain>
    </source>
</reference>
<keyword evidence="3" id="KW-1185">Reference proteome</keyword>
<keyword evidence="2" id="KW-0378">Hydrolase</keyword>
<feature type="domain" description="HD" evidence="1">
    <location>
        <begin position="30"/>
        <end position="109"/>
    </location>
</feature>
<dbReference type="CDD" id="cd00077">
    <property type="entry name" value="HDc"/>
    <property type="match status" value="1"/>
</dbReference>
<evidence type="ECO:0000313" key="3">
    <source>
        <dbReference type="Proteomes" id="UP000196027"/>
    </source>
</evidence>
<organism evidence="2 3">
    <name type="scientific">Oleiphilus messinensis</name>
    <dbReference type="NCBI Taxonomy" id="141451"/>
    <lineage>
        <taxon>Bacteria</taxon>
        <taxon>Pseudomonadati</taxon>
        <taxon>Pseudomonadota</taxon>
        <taxon>Gammaproteobacteria</taxon>
        <taxon>Oceanospirillales</taxon>
        <taxon>Oleiphilaceae</taxon>
        <taxon>Oleiphilus</taxon>
    </lineage>
</organism>
<dbReference type="GO" id="GO:0016787">
    <property type="term" value="F:hydrolase activity"/>
    <property type="evidence" value="ECO:0007669"/>
    <property type="project" value="UniProtKB-KW"/>
</dbReference>
<dbReference type="Proteomes" id="UP000196027">
    <property type="component" value="Chromosome"/>
</dbReference>
<proteinExistence type="predicted"/>